<feature type="domain" description="Deacetylase sirtuin-type" evidence="3">
    <location>
        <begin position="1"/>
        <end position="293"/>
    </location>
</feature>
<sequence>MGTENQRVLKQKLSQAEAIVIGAGAGMSAAAGLLYSGERFEKNFKDFIERYGLRDMYSAGFYPFPSPEEKWAYWSRHIYLNRYDMPSGKAYTDLFQAVRDKNYFVLTTNVDHQFWLSGFEDRRIFAVQGDYGLFQCKKACHPKLYDNETQVRAMVRKQRNCRIPKSLIPKCPVCGGEMEVNIRKDEYFIEDEKWHEAAGRYKRFLSENRDKRILFLELGVGMNTPGIIKYPFWQLTAENPKAVYVCVNSGEAYSPREIEAQSICIDGDIGKLIDICVSSQKIDLIDEKRILAIKKWIWGLH</sequence>
<keyword evidence="2" id="KW-0479">Metal-binding</keyword>
<feature type="binding site" evidence="2">
    <location>
        <position position="174"/>
    </location>
    <ligand>
        <name>Zn(2+)</name>
        <dbReference type="ChEBI" id="CHEBI:29105"/>
    </ligand>
</feature>
<accession>A0A6N2VMZ8</accession>
<proteinExistence type="predicted"/>
<protein>
    <recommendedName>
        <fullName evidence="3">Deacetylase sirtuin-type domain-containing protein</fullName>
    </recommendedName>
</protein>
<dbReference type="PROSITE" id="PS50305">
    <property type="entry name" value="SIRTUIN"/>
    <property type="match status" value="1"/>
</dbReference>
<feature type="binding site" evidence="2">
    <location>
        <position position="140"/>
    </location>
    <ligand>
        <name>Zn(2+)</name>
        <dbReference type="ChEBI" id="CHEBI:29105"/>
    </ligand>
</feature>
<dbReference type="SUPFAM" id="SSF52467">
    <property type="entry name" value="DHS-like NAD/FAD-binding domain"/>
    <property type="match status" value="1"/>
</dbReference>
<evidence type="ECO:0000256" key="1">
    <source>
        <dbReference type="ARBA" id="ARBA00023027"/>
    </source>
</evidence>
<keyword evidence="2" id="KW-0862">Zinc</keyword>
<dbReference type="EMBL" id="CACRSQ010000007">
    <property type="protein sequence ID" value="VYT31017.1"/>
    <property type="molecule type" value="Genomic_DNA"/>
</dbReference>
<gene>
    <name evidence="4" type="ORF">ACLFYP115_02615</name>
</gene>
<dbReference type="AlphaFoldDB" id="A0A6N2VMZ8"/>
<dbReference type="InterPro" id="IPR026590">
    <property type="entry name" value="Ssirtuin_cat_dom"/>
</dbReference>
<dbReference type="RefSeq" id="WP_006567429.1">
    <property type="nucleotide sequence ID" value="NZ_BAABZP010000001.1"/>
</dbReference>
<dbReference type="InterPro" id="IPR029035">
    <property type="entry name" value="DHS-like_NAD/FAD-binding_dom"/>
</dbReference>
<feature type="binding site" evidence="2">
    <location>
        <position position="171"/>
    </location>
    <ligand>
        <name>Zn(2+)</name>
        <dbReference type="ChEBI" id="CHEBI:29105"/>
    </ligand>
</feature>
<reference evidence="4" key="1">
    <citation type="submission" date="2019-11" db="EMBL/GenBank/DDBJ databases">
        <authorList>
            <person name="Feng L."/>
        </authorList>
    </citation>
    <scope>NUCLEOTIDE SEQUENCE</scope>
    <source>
        <strain evidence="4">AcaccaeLFYP115</strain>
    </source>
</reference>
<dbReference type="GO" id="GO:0046872">
    <property type="term" value="F:metal ion binding"/>
    <property type="evidence" value="ECO:0007669"/>
    <property type="project" value="UniProtKB-KW"/>
</dbReference>
<evidence type="ECO:0000256" key="2">
    <source>
        <dbReference type="PROSITE-ProRule" id="PRU00236"/>
    </source>
</evidence>
<evidence type="ECO:0000259" key="3">
    <source>
        <dbReference type="PROSITE" id="PS50305"/>
    </source>
</evidence>
<dbReference type="Gene3D" id="3.40.50.1220">
    <property type="entry name" value="TPP-binding domain"/>
    <property type="match status" value="1"/>
</dbReference>
<feature type="binding site" evidence="2">
    <location>
        <position position="136"/>
    </location>
    <ligand>
        <name>Zn(2+)</name>
        <dbReference type="ChEBI" id="CHEBI:29105"/>
    </ligand>
</feature>
<organism evidence="4">
    <name type="scientific">Anaerostipes caccae</name>
    <dbReference type="NCBI Taxonomy" id="105841"/>
    <lineage>
        <taxon>Bacteria</taxon>
        <taxon>Bacillati</taxon>
        <taxon>Bacillota</taxon>
        <taxon>Clostridia</taxon>
        <taxon>Lachnospirales</taxon>
        <taxon>Lachnospiraceae</taxon>
        <taxon>Anaerostipes</taxon>
    </lineage>
</organism>
<comment type="caution">
    <text evidence="2">Lacks conserved residue(s) required for the propagation of feature annotation.</text>
</comment>
<evidence type="ECO:0000313" key="4">
    <source>
        <dbReference type="EMBL" id="VYT31017.1"/>
    </source>
</evidence>
<name>A0A6N2VMZ8_9FIRM</name>
<keyword evidence="1" id="KW-0520">NAD</keyword>